<feature type="region of interest" description="Disordered" evidence="1">
    <location>
        <begin position="257"/>
        <end position="280"/>
    </location>
</feature>
<evidence type="ECO:0000313" key="2">
    <source>
        <dbReference type="EMBL" id="KAG2657339.1"/>
    </source>
</evidence>
<sequence length="280" mass="29957">MTPVLCTTRRVDPGPFCLRHAAPPASAAAATLPVRCAFPKHDGSGVLLHLPPSRPRGPPAPPRSAASLFLWLPALSPNLWFPRAKRNMDATQGYTAAPPSPCVLPLRCQAMPGRVPCTAAPTPPSPGAAAPMGRARSHRRHVLGLARPRRLEEVGSGAVLVRLRHGINSGERAWVSRRCGRVRHTRVVGAGTEGGRAGLPWEPQLREPIAERSCTGGGGRPNWGRVSWAIMHGRRVLARQGLCELASWRGRVLTGRNSSSRVGALPSSSPARARRGAWDD</sequence>
<feature type="compositionally biased region" description="Polar residues" evidence="1">
    <location>
        <begin position="257"/>
        <end position="270"/>
    </location>
</feature>
<comment type="caution">
    <text evidence="2">The sequence shown here is derived from an EMBL/GenBank/DDBJ whole genome shotgun (WGS) entry which is preliminary data.</text>
</comment>
<evidence type="ECO:0000313" key="3">
    <source>
        <dbReference type="Proteomes" id="UP000823388"/>
    </source>
</evidence>
<reference evidence="2" key="1">
    <citation type="submission" date="2020-05" db="EMBL/GenBank/DDBJ databases">
        <title>WGS assembly of Panicum virgatum.</title>
        <authorList>
            <person name="Lovell J.T."/>
            <person name="Jenkins J."/>
            <person name="Shu S."/>
            <person name="Juenger T.E."/>
            <person name="Schmutz J."/>
        </authorList>
    </citation>
    <scope>NUCLEOTIDE SEQUENCE</scope>
    <source>
        <strain evidence="2">AP13</strain>
    </source>
</reference>
<dbReference type="Proteomes" id="UP000823388">
    <property type="component" value="Chromosome 1K"/>
</dbReference>
<dbReference type="AlphaFoldDB" id="A0A8T0XPG6"/>
<gene>
    <name evidence="2" type="ORF">PVAP13_1KG207677</name>
</gene>
<protein>
    <submittedName>
        <fullName evidence="2">Uncharacterized protein</fullName>
    </submittedName>
</protein>
<accession>A0A8T0XPG6</accession>
<keyword evidence="3" id="KW-1185">Reference proteome</keyword>
<name>A0A8T0XPG6_PANVG</name>
<proteinExistence type="predicted"/>
<organism evidence="2 3">
    <name type="scientific">Panicum virgatum</name>
    <name type="common">Blackwell switchgrass</name>
    <dbReference type="NCBI Taxonomy" id="38727"/>
    <lineage>
        <taxon>Eukaryota</taxon>
        <taxon>Viridiplantae</taxon>
        <taxon>Streptophyta</taxon>
        <taxon>Embryophyta</taxon>
        <taxon>Tracheophyta</taxon>
        <taxon>Spermatophyta</taxon>
        <taxon>Magnoliopsida</taxon>
        <taxon>Liliopsida</taxon>
        <taxon>Poales</taxon>
        <taxon>Poaceae</taxon>
        <taxon>PACMAD clade</taxon>
        <taxon>Panicoideae</taxon>
        <taxon>Panicodae</taxon>
        <taxon>Paniceae</taxon>
        <taxon>Panicinae</taxon>
        <taxon>Panicum</taxon>
        <taxon>Panicum sect. Hiantes</taxon>
    </lineage>
</organism>
<dbReference type="EMBL" id="CM029037">
    <property type="protein sequence ID" value="KAG2657339.1"/>
    <property type="molecule type" value="Genomic_DNA"/>
</dbReference>
<evidence type="ECO:0000256" key="1">
    <source>
        <dbReference type="SAM" id="MobiDB-lite"/>
    </source>
</evidence>